<organism evidence="2 3">
    <name type="scientific">Burkholderia multivorans CGD2</name>
    <dbReference type="NCBI Taxonomy" id="513052"/>
    <lineage>
        <taxon>Bacteria</taxon>
        <taxon>Pseudomonadati</taxon>
        <taxon>Pseudomonadota</taxon>
        <taxon>Betaproteobacteria</taxon>
        <taxon>Burkholderiales</taxon>
        <taxon>Burkholderiaceae</taxon>
        <taxon>Burkholderia</taxon>
        <taxon>Burkholderia cepacia complex</taxon>
    </lineage>
</organism>
<accession>B9BXG9</accession>
<dbReference type="AlphaFoldDB" id="B9BXG9"/>
<evidence type="ECO:0000256" key="1">
    <source>
        <dbReference type="SAM" id="MobiDB-lite"/>
    </source>
</evidence>
<gene>
    <name evidence="2" type="ORF">BURMUCGD2_3121</name>
</gene>
<reference evidence="2 3" key="1">
    <citation type="journal article" date="2012" name="J. Bacteriol.">
        <title>Draft Genome Sequence Determination for Cystic Fibrosis and Chronic Granulomatous Disease Burkholderia multivorans Isolates.</title>
        <authorList>
            <person name="Varga J.J."/>
            <person name="Losada L."/>
            <person name="Zelazny A.M."/>
            <person name="Brinkac L."/>
            <person name="Harkins D."/>
            <person name="Radune D."/>
            <person name="Hostetler J."/>
            <person name="Sampaio E.P."/>
            <person name="Ronning C.M."/>
            <person name="Nierman W.C."/>
            <person name="Greenberg D.E."/>
            <person name="Holland S.M."/>
            <person name="Goldberg J.B."/>
        </authorList>
    </citation>
    <scope>NUCLEOTIDE SEQUENCE [LARGE SCALE GENOMIC DNA]</scope>
    <source>
        <strain evidence="2 3">CGD2</strain>
    </source>
</reference>
<feature type="region of interest" description="Disordered" evidence="1">
    <location>
        <begin position="1"/>
        <end position="29"/>
    </location>
</feature>
<proteinExistence type="predicted"/>
<evidence type="ECO:0000313" key="3">
    <source>
        <dbReference type="Proteomes" id="UP000004535"/>
    </source>
</evidence>
<dbReference type="EMBL" id="ACFC01000015">
    <property type="protein sequence ID" value="EEE04399.1"/>
    <property type="molecule type" value="Genomic_DNA"/>
</dbReference>
<name>B9BXG9_9BURK</name>
<dbReference type="Proteomes" id="UP000004535">
    <property type="component" value="Unassembled WGS sequence"/>
</dbReference>
<evidence type="ECO:0000313" key="2">
    <source>
        <dbReference type="EMBL" id="EEE04399.1"/>
    </source>
</evidence>
<comment type="caution">
    <text evidence="2">The sequence shown here is derived from an EMBL/GenBank/DDBJ whole genome shotgun (WGS) entry which is preliminary data.</text>
</comment>
<sequence>MVLGRQSKSRSGFAGGAAGSTWVSTRNGAQRPVLTAATRVAAWIPDRAKRTH</sequence>
<protein>
    <submittedName>
        <fullName evidence="2">Uncharacterized protein</fullName>
    </submittedName>
</protein>